<dbReference type="Pfam" id="PF09717">
    <property type="entry name" value="CPW_WPC"/>
    <property type="match status" value="2"/>
</dbReference>
<evidence type="ECO:0000313" key="4">
    <source>
        <dbReference type="Proteomes" id="UP000002899"/>
    </source>
</evidence>
<dbReference type="NCBIfam" id="TIGR01492">
    <property type="entry name" value="CPW_WPC"/>
    <property type="match status" value="2"/>
</dbReference>
<dbReference type="KEGG" id="bmic:BMR1_02g03855"/>
<reference evidence="3 4" key="3">
    <citation type="journal article" date="2016" name="Sci. Rep.">
        <title>Genome-wide diversity and gene expression profiling of Babesia microti isolates identify polymorphic genes that mediate host-pathogen interactions.</title>
        <authorList>
            <person name="Silva J.C."/>
            <person name="Cornillot E."/>
            <person name="McCracken C."/>
            <person name="Usmani-Brown S."/>
            <person name="Dwivedi A."/>
            <person name="Ifeonu O.O."/>
            <person name="Crabtree J."/>
            <person name="Gotia H.T."/>
            <person name="Virji A.Z."/>
            <person name="Reynes C."/>
            <person name="Colinge J."/>
            <person name="Kumar V."/>
            <person name="Lawres L."/>
            <person name="Pazzi J.E."/>
            <person name="Pablo J.V."/>
            <person name="Hung C."/>
            <person name="Brancato J."/>
            <person name="Kumari P."/>
            <person name="Orvis J."/>
            <person name="Tretina K."/>
            <person name="Chibucos M."/>
            <person name="Ott S."/>
            <person name="Sadzewicz L."/>
            <person name="Sengamalay N."/>
            <person name="Shetty A.C."/>
            <person name="Su Q."/>
            <person name="Tallon L."/>
            <person name="Fraser C.M."/>
            <person name="Frutos R."/>
            <person name="Molina D.M."/>
            <person name="Krause P.J."/>
            <person name="Ben Mamoun C."/>
        </authorList>
    </citation>
    <scope>NUCLEOTIDE SEQUENCE [LARGE SCALE GENOMIC DNA]</scope>
    <source>
        <strain evidence="3 4">RI</strain>
    </source>
</reference>
<feature type="chain" id="PRO_5003710508" evidence="1">
    <location>
        <begin position="21"/>
        <end position="249"/>
    </location>
</feature>
<feature type="domain" description="CPW-WPC" evidence="2">
    <location>
        <begin position="158"/>
        <end position="214"/>
    </location>
</feature>
<feature type="domain" description="CPW-WPC" evidence="2">
    <location>
        <begin position="87"/>
        <end position="154"/>
    </location>
</feature>
<proteinExistence type="predicted"/>
<evidence type="ECO:0000256" key="1">
    <source>
        <dbReference type="SAM" id="SignalP"/>
    </source>
</evidence>
<dbReference type="VEuPathDB" id="PiroplasmaDB:BMR1_02g03855"/>
<dbReference type="AlphaFoldDB" id="I7IGI5"/>
<keyword evidence="4" id="KW-1185">Reference proteome</keyword>
<accession>I7IGI5</accession>
<gene>
    <name evidence="3" type="ORF">BMR1_02g03855</name>
</gene>
<keyword evidence="1" id="KW-0732">Signal</keyword>
<protein>
    <submittedName>
        <fullName evidence="3">CPW-WPC family protein</fullName>
    </submittedName>
</protein>
<dbReference type="RefSeq" id="XP_012648530.1">
    <property type="nucleotide sequence ID" value="XM_012793076.1"/>
</dbReference>
<feature type="signal peptide" evidence="1">
    <location>
        <begin position="1"/>
        <end position="20"/>
    </location>
</feature>
<dbReference type="Proteomes" id="UP000002899">
    <property type="component" value="Chromosome II"/>
</dbReference>
<name>I7IGI5_BABMR</name>
<dbReference type="SMART" id="SM01099">
    <property type="entry name" value="CPW_WPC"/>
    <property type="match status" value="2"/>
</dbReference>
<organism evidence="3 4">
    <name type="scientific">Babesia microti (strain RI)</name>
    <dbReference type="NCBI Taxonomy" id="1133968"/>
    <lineage>
        <taxon>Eukaryota</taxon>
        <taxon>Sar</taxon>
        <taxon>Alveolata</taxon>
        <taxon>Apicomplexa</taxon>
        <taxon>Aconoidasida</taxon>
        <taxon>Piroplasmida</taxon>
        <taxon>Babesiidae</taxon>
        <taxon>Babesia</taxon>
    </lineage>
</organism>
<reference evidence="3 4" key="1">
    <citation type="journal article" date="2012" name="Nucleic Acids Res.">
        <title>Sequencing of the smallest Apicomplexan genome from the human pathogen Babesia microti.</title>
        <authorList>
            <person name="Cornillot E."/>
            <person name="Hadj-Kaddour K."/>
            <person name="Dassouli A."/>
            <person name="Noel B."/>
            <person name="Ranwez V."/>
            <person name="Vacherie B."/>
            <person name="Augagneur Y."/>
            <person name="Bres V."/>
            <person name="Duclos A."/>
            <person name="Randazzo S."/>
            <person name="Carcy B."/>
            <person name="Debierre-Grockiego F."/>
            <person name="Delbecq S."/>
            <person name="Moubri-Menage K."/>
            <person name="Shams-Eldin H."/>
            <person name="Usmani-Brown S."/>
            <person name="Bringaud F."/>
            <person name="Wincker P."/>
            <person name="Vivares C.P."/>
            <person name="Schwarz R.T."/>
            <person name="Schetters T.P."/>
            <person name="Krause P.J."/>
            <person name="Gorenflot A."/>
            <person name="Berry V."/>
            <person name="Barbe V."/>
            <person name="Ben Mamoun C."/>
        </authorList>
    </citation>
    <scope>NUCLEOTIDE SEQUENCE [LARGE SCALE GENOMIC DNA]</scope>
    <source>
        <strain evidence="3 4">RI</strain>
    </source>
</reference>
<sequence>MHGILHTLSFLLINFYHTHANDNEYDLEISKDVAAISKLAIQHSRIDPVDLNFGSKLLSELKSHEISPNTKSNYLPLDPVPEDPWVCKRDFTNPCPMDFVLLTNTTANTSNTGGKCVPKSTYTGSCGAEDFAKTSVQYKLRWASLCETNWPCDGDYRPDYGHPCPELWTMKGGKCAPTYAYIGPCDQSISFAHFNKRQREEWSRRCHAFWPNYNPDMAAPSNHGNNKNPYNVPTDIPIDSKNTHTRLFR</sequence>
<evidence type="ECO:0000259" key="2">
    <source>
        <dbReference type="SMART" id="SM01099"/>
    </source>
</evidence>
<dbReference type="InterPro" id="IPR006387">
    <property type="entry name" value="CPW_WPC_dom"/>
</dbReference>
<reference evidence="3 4" key="2">
    <citation type="journal article" date="2013" name="PLoS ONE">
        <title>Whole genome mapping and re-organization of the nuclear and mitochondrial genomes of Babesia microti isolates.</title>
        <authorList>
            <person name="Cornillot E."/>
            <person name="Dassouli A."/>
            <person name="Garg A."/>
            <person name="Pachikara N."/>
            <person name="Randazzo S."/>
            <person name="Depoix D."/>
            <person name="Carcy B."/>
            <person name="Delbecq S."/>
            <person name="Frutos R."/>
            <person name="Silva J.C."/>
            <person name="Sutton R."/>
            <person name="Krause P.J."/>
            <person name="Mamoun C.B."/>
        </authorList>
    </citation>
    <scope>NUCLEOTIDE SEQUENCE [LARGE SCALE GENOMIC DNA]</scope>
    <source>
        <strain evidence="3 4">RI</strain>
    </source>
</reference>
<dbReference type="EMBL" id="FO082872">
    <property type="protein sequence ID" value="CCF73921.1"/>
    <property type="molecule type" value="Genomic_DNA"/>
</dbReference>
<dbReference type="GeneID" id="24424553"/>
<evidence type="ECO:0000313" key="3">
    <source>
        <dbReference type="EMBL" id="CCF73921.1"/>
    </source>
</evidence>